<name>A0ABT1EKW9_9FIRM</name>
<dbReference type="RefSeq" id="WP_262070190.1">
    <property type="nucleotide sequence ID" value="NZ_JAMXOC010000028.1"/>
</dbReference>
<feature type="transmembrane region" description="Helical" evidence="8">
    <location>
        <begin position="184"/>
        <end position="217"/>
    </location>
</feature>
<evidence type="ECO:0000256" key="7">
    <source>
        <dbReference type="ARBA" id="ARBA00023136"/>
    </source>
</evidence>
<feature type="transmembrane region" description="Helical" evidence="8">
    <location>
        <begin position="303"/>
        <end position="322"/>
    </location>
</feature>
<feature type="transmembrane region" description="Helical" evidence="8">
    <location>
        <begin position="66"/>
        <end position="84"/>
    </location>
</feature>
<keyword evidence="5 8" id="KW-0812">Transmembrane</keyword>
<feature type="transmembrane region" description="Helical" evidence="8">
    <location>
        <begin position="393"/>
        <end position="411"/>
    </location>
</feature>
<dbReference type="NCBIfam" id="NF007995">
    <property type="entry name" value="PRK10720.1"/>
    <property type="match status" value="1"/>
</dbReference>
<comment type="caution">
    <text evidence="9">The sequence shown here is derived from an EMBL/GenBank/DDBJ whole genome shotgun (WGS) entry which is preliminary data.</text>
</comment>
<evidence type="ECO:0000256" key="1">
    <source>
        <dbReference type="ARBA" id="ARBA00004651"/>
    </source>
</evidence>
<dbReference type="PANTHER" id="PTHR42810:SF4">
    <property type="entry name" value="URIC ACID TRANSPORTER UACT"/>
    <property type="match status" value="1"/>
</dbReference>
<keyword evidence="7 8" id="KW-0472">Membrane</keyword>
<feature type="transmembrane region" description="Helical" evidence="8">
    <location>
        <begin position="334"/>
        <end position="356"/>
    </location>
</feature>
<feature type="transmembrane region" description="Helical" evidence="8">
    <location>
        <begin position="368"/>
        <end position="387"/>
    </location>
</feature>
<evidence type="ECO:0000256" key="8">
    <source>
        <dbReference type="SAM" id="Phobius"/>
    </source>
</evidence>
<accession>A0ABT1EKW9</accession>
<dbReference type="InterPro" id="IPR006042">
    <property type="entry name" value="Xan_ur_permease"/>
</dbReference>
<evidence type="ECO:0000256" key="5">
    <source>
        <dbReference type="ARBA" id="ARBA00022692"/>
    </source>
</evidence>
<keyword evidence="4" id="KW-1003">Cell membrane</keyword>
<dbReference type="Proteomes" id="UP001523565">
    <property type="component" value="Unassembled WGS sequence"/>
</dbReference>
<dbReference type="EMBL" id="JAMZFV010000028">
    <property type="protein sequence ID" value="MCP1111313.1"/>
    <property type="molecule type" value="Genomic_DNA"/>
</dbReference>
<feature type="transmembrane region" description="Helical" evidence="8">
    <location>
        <begin position="161"/>
        <end position="178"/>
    </location>
</feature>
<comment type="subcellular location">
    <subcellularLocation>
        <location evidence="1">Cell membrane</location>
        <topology evidence="1">Multi-pass membrane protein</topology>
    </subcellularLocation>
</comment>
<evidence type="ECO:0000256" key="6">
    <source>
        <dbReference type="ARBA" id="ARBA00022989"/>
    </source>
</evidence>
<dbReference type="PANTHER" id="PTHR42810">
    <property type="entry name" value="PURINE PERMEASE C1399.01C-RELATED"/>
    <property type="match status" value="1"/>
</dbReference>
<reference evidence="9 10" key="1">
    <citation type="journal article" date="2022" name="Genome Biol. Evol.">
        <title>Host diet, physiology and behaviors set the stage for Lachnospiraceae cladogenesis.</title>
        <authorList>
            <person name="Vera-Ponce De Leon A."/>
            <person name="Schneider M."/>
            <person name="Jahnes B.C."/>
            <person name="Sadowski V."/>
            <person name="Camuy-Velez L.A."/>
            <person name="Duan J."/>
            <person name="Sabree Z.L."/>
        </authorList>
    </citation>
    <scope>NUCLEOTIDE SEQUENCE [LARGE SCALE GENOMIC DNA]</scope>
    <source>
        <strain evidence="9 10">PAL227</strain>
    </source>
</reference>
<comment type="similarity">
    <text evidence="2">Belongs to the nucleobase:cation symporter-2 (NCS2) (TC 2.A.40) family.</text>
</comment>
<dbReference type="PROSITE" id="PS01116">
    <property type="entry name" value="XANTH_URACIL_PERMASE"/>
    <property type="match status" value="1"/>
</dbReference>
<organism evidence="9 10">
    <name type="scientific">Ohessyouella blattaphilus</name>
    <dbReference type="NCBI Taxonomy" id="2949333"/>
    <lineage>
        <taxon>Bacteria</taxon>
        <taxon>Bacillati</taxon>
        <taxon>Bacillota</taxon>
        <taxon>Clostridia</taxon>
        <taxon>Lachnospirales</taxon>
        <taxon>Lachnospiraceae</taxon>
        <taxon>Ohessyouella</taxon>
    </lineage>
</organism>
<evidence type="ECO:0000256" key="4">
    <source>
        <dbReference type="ARBA" id="ARBA00022475"/>
    </source>
</evidence>
<protein>
    <submittedName>
        <fullName evidence="9">Uracil permease</fullName>
    </submittedName>
</protein>
<feature type="transmembrane region" description="Helical" evidence="8">
    <location>
        <begin position="126"/>
        <end position="149"/>
    </location>
</feature>
<dbReference type="InterPro" id="IPR006043">
    <property type="entry name" value="NCS2"/>
</dbReference>
<keyword evidence="3" id="KW-0813">Transport</keyword>
<feature type="transmembrane region" description="Helical" evidence="8">
    <location>
        <begin position="96"/>
        <end position="114"/>
    </location>
</feature>
<dbReference type="NCBIfam" id="TIGR00801">
    <property type="entry name" value="ncs2"/>
    <property type="match status" value="1"/>
</dbReference>
<feature type="transmembrane region" description="Helical" evidence="8">
    <location>
        <begin position="27"/>
        <end position="60"/>
    </location>
</feature>
<evidence type="ECO:0000256" key="2">
    <source>
        <dbReference type="ARBA" id="ARBA00008821"/>
    </source>
</evidence>
<feature type="transmembrane region" description="Helical" evidence="8">
    <location>
        <begin position="229"/>
        <end position="250"/>
    </location>
</feature>
<evidence type="ECO:0000313" key="9">
    <source>
        <dbReference type="EMBL" id="MCP1111313.1"/>
    </source>
</evidence>
<evidence type="ECO:0000256" key="3">
    <source>
        <dbReference type="ARBA" id="ARBA00022448"/>
    </source>
</evidence>
<proteinExistence type="inferred from homology"/>
<sequence>MKERKIIQVDEKVPLGLLVPLSLQHMFAMFGASVLVPFVLGINPAIVLFMNGLGTLLFIFLTKGKAPAYLGSSFAFLGPAAIVIDKMGYEYAQGGFVVVGLVGCVLAFVVYKFGTAWIDVVLPAAAMGPVVALIGLELAGTAASTAGLIVGEGEAIDTKNVIVFVVTLGVAVFGSVLFRKFLAVIPILIAVVAGYVAAIACGLVDFSAVAAAPLFALPKFQMAKFDLDAILIILPVILVITSEHIGHQVVTSKIVGRDLLKDPGLHRSLLGDNLSTAISGLIGSVPTTTYGENIGVMAVTKVYSVRVIAGAAILSLCASFIGKLSMLIQTIPGPVIGGISFLLYGMIGASGIRILVDAKVDYAKSQNLILTSVIFVVGLSGIAISLGNVELKGMVLSSVVGMVLSLIFHFLDKAKLTNDYEE</sequence>
<evidence type="ECO:0000313" key="10">
    <source>
        <dbReference type="Proteomes" id="UP001523565"/>
    </source>
</evidence>
<gene>
    <name evidence="9" type="primary">uraA</name>
    <name evidence="9" type="ORF">NK118_13740</name>
</gene>
<dbReference type="Pfam" id="PF00860">
    <property type="entry name" value="Xan_ur_permease"/>
    <property type="match status" value="1"/>
</dbReference>
<keyword evidence="6 8" id="KW-1133">Transmembrane helix</keyword>
<keyword evidence="10" id="KW-1185">Reference proteome</keyword>